<dbReference type="GO" id="GO:0003700">
    <property type="term" value="F:DNA-binding transcription factor activity"/>
    <property type="evidence" value="ECO:0007669"/>
    <property type="project" value="TreeGrafter"/>
</dbReference>
<protein>
    <submittedName>
        <fullName evidence="6">TetR family transcriptional regulator</fullName>
    </submittedName>
</protein>
<keyword evidence="2 4" id="KW-0238">DNA-binding</keyword>
<evidence type="ECO:0000313" key="6">
    <source>
        <dbReference type="EMBL" id="PRY44573.1"/>
    </source>
</evidence>
<evidence type="ECO:0000256" key="2">
    <source>
        <dbReference type="ARBA" id="ARBA00023125"/>
    </source>
</evidence>
<dbReference type="PROSITE" id="PS50977">
    <property type="entry name" value="HTH_TETR_2"/>
    <property type="match status" value="1"/>
</dbReference>
<dbReference type="InterPro" id="IPR011075">
    <property type="entry name" value="TetR_C"/>
</dbReference>
<feature type="domain" description="HTH tetR-type" evidence="5">
    <location>
        <begin position="10"/>
        <end position="70"/>
    </location>
</feature>
<dbReference type="PRINTS" id="PR00455">
    <property type="entry name" value="HTHTETR"/>
</dbReference>
<dbReference type="GO" id="GO:0000976">
    <property type="term" value="F:transcription cis-regulatory region binding"/>
    <property type="evidence" value="ECO:0007669"/>
    <property type="project" value="TreeGrafter"/>
</dbReference>
<dbReference type="PANTHER" id="PTHR30055">
    <property type="entry name" value="HTH-TYPE TRANSCRIPTIONAL REGULATOR RUTR"/>
    <property type="match status" value="1"/>
</dbReference>
<gene>
    <name evidence="6" type="ORF">CLV43_102138</name>
</gene>
<dbReference type="InterPro" id="IPR036271">
    <property type="entry name" value="Tet_transcr_reg_TetR-rel_C_sf"/>
</dbReference>
<dbReference type="InterPro" id="IPR050109">
    <property type="entry name" value="HTH-type_TetR-like_transc_reg"/>
</dbReference>
<reference evidence="6 7" key="1">
    <citation type="submission" date="2018-03" db="EMBL/GenBank/DDBJ databases">
        <title>Genomic Encyclopedia of Archaeal and Bacterial Type Strains, Phase II (KMG-II): from individual species to whole genera.</title>
        <authorList>
            <person name="Goeker M."/>
        </authorList>
    </citation>
    <scope>NUCLEOTIDE SEQUENCE [LARGE SCALE GENOMIC DNA]</scope>
    <source>
        <strain evidence="6 7">DSM 44720</strain>
    </source>
</reference>
<accession>A0A2T0TG17</accession>
<dbReference type="OrthoDB" id="9796019at2"/>
<organism evidence="6 7">
    <name type="scientific">Umezawaea tangerina</name>
    <dbReference type="NCBI Taxonomy" id="84725"/>
    <lineage>
        <taxon>Bacteria</taxon>
        <taxon>Bacillati</taxon>
        <taxon>Actinomycetota</taxon>
        <taxon>Actinomycetes</taxon>
        <taxon>Pseudonocardiales</taxon>
        <taxon>Pseudonocardiaceae</taxon>
        <taxon>Umezawaea</taxon>
    </lineage>
</organism>
<dbReference type="Pfam" id="PF00440">
    <property type="entry name" value="TetR_N"/>
    <property type="match status" value="1"/>
</dbReference>
<dbReference type="Proteomes" id="UP000239494">
    <property type="component" value="Unassembled WGS sequence"/>
</dbReference>
<keyword evidence="1" id="KW-0805">Transcription regulation</keyword>
<dbReference type="InterPro" id="IPR009057">
    <property type="entry name" value="Homeodomain-like_sf"/>
</dbReference>
<dbReference type="InterPro" id="IPR001647">
    <property type="entry name" value="HTH_TetR"/>
</dbReference>
<dbReference type="Gene3D" id="1.10.10.60">
    <property type="entry name" value="Homeodomain-like"/>
    <property type="match status" value="1"/>
</dbReference>
<sequence>MDTPVDPRTARSRDAILAAAHTLLVREGPASVTHQRVAHEAGVGRATVYRHWQRADHLLLAAMSGSDLPFFRSPTSPVRPWLHQELRKLADELTLPAVAAVTLTLMQTALWDPDAATRRNHSSAAVTTRITTALDLAQETGELTTVLPSEDAAALLIGPMLYRTAMEAGTVSDMLISHLLDSVGTWRD</sequence>
<dbReference type="AlphaFoldDB" id="A0A2T0TG17"/>
<evidence type="ECO:0000256" key="4">
    <source>
        <dbReference type="PROSITE-ProRule" id="PRU00335"/>
    </source>
</evidence>
<dbReference type="RefSeq" id="WP_106186186.1">
    <property type="nucleotide sequence ID" value="NZ_PVTF01000002.1"/>
</dbReference>
<evidence type="ECO:0000313" key="7">
    <source>
        <dbReference type="Proteomes" id="UP000239494"/>
    </source>
</evidence>
<dbReference type="PANTHER" id="PTHR30055:SF148">
    <property type="entry name" value="TETR-FAMILY TRANSCRIPTIONAL REGULATOR"/>
    <property type="match status" value="1"/>
</dbReference>
<evidence type="ECO:0000256" key="1">
    <source>
        <dbReference type="ARBA" id="ARBA00023015"/>
    </source>
</evidence>
<dbReference type="EMBL" id="PVTF01000002">
    <property type="protein sequence ID" value="PRY44573.1"/>
    <property type="molecule type" value="Genomic_DNA"/>
</dbReference>
<evidence type="ECO:0000256" key="3">
    <source>
        <dbReference type="ARBA" id="ARBA00023163"/>
    </source>
</evidence>
<comment type="caution">
    <text evidence="6">The sequence shown here is derived from an EMBL/GenBank/DDBJ whole genome shotgun (WGS) entry which is preliminary data.</text>
</comment>
<dbReference type="SUPFAM" id="SSF48498">
    <property type="entry name" value="Tetracyclin repressor-like, C-terminal domain"/>
    <property type="match status" value="1"/>
</dbReference>
<feature type="DNA-binding region" description="H-T-H motif" evidence="4">
    <location>
        <begin position="33"/>
        <end position="52"/>
    </location>
</feature>
<evidence type="ECO:0000259" key="5">
    <source>
        <dbReference type="PROSITE" id="PS50977"/>
    </source>
</evidence>
<dbReference type="Pfam" id="PF16859">
    <property type="entry name" value="TetR_C_11"/>
    <property type="match status" value="1"/>
</dbReference>
<dbReference type="SUPFAM" id="SSF46689">
    <property type="entry name" value="Homeodomain-like"/>
    <property type="match status" value="1"/>
</dbReference>
<keyword evidence="7" id="KW-1185">Reference proteome</keyword>
<keyword evidence="3" id="KW-0804">Transcription</keyword>
<name>A0A2T0TG17_9PSEU</name>
<proteinExistence type="predicted"/>
<dbReference type="Gene3D" id="1.10.357.10">
    <property type="entry name" value="Tetracycline Repressor, domain 2"/>
    <property type="match status" value="1"/>
</dbReference>